<feature type="region of interest" description="Disordered" evidence="1">
    <location>
        <begin position="72"/>
        <end position="93"/>
    </location>
</feature>
<dbReference type="EMBL" id="WTYR01000001">
    <property type="protein sequence ID" value="MXP09619.1"/>
    <property type="molecule type" value="Genomic_DNA"/>
</dbReference>
<reference evidence="2 3" key="1">
    <citation type="submission" date="2019-12" db="EMBL/GenBank/DDBJ databases">
        <title>Genomic-based taxomic classification of the family Erythrobacteraceae.</title>
        <authorList>
            <person name="Xu L."/>
        </authorList>
    </citation>
    <scope>NUCLEOTIDE SEQUENCE [LARGE SCALE GENOMIC DNA]</scope>
    <source>
        <strain evidence="2 3">LMG 29519</strain>
    </source>
</reference>
<sequence length="102" mass="11631">MIWEARTAFTEIEVGTRLCIMEHMQMGGDPPGRLIGDHEMPIELNDKWVTSKVEKADGESATLELWDGRRFKMSRSKPNEPGSGITSSMHTQDWVIRKQLTD</sequence>
<dbReference type="RefSeq" id="WP_160616298.1">
    <property type="nucleotide sequence ID" value="NZ_WTYR01000001.1"/>
</dbReference>
<keyword evidence="3" id="KW-1185">Reference proteome</keyword>
<protein>
    <submittedName>
        <fullName evidence="2">Uncharacterized protein</fullName>
    </submittedName>
</protein>
<dbReference type="AlphaFoldDB" id="A0A6I4U0R5"/>
<comment type="caution">
    <text evidence="2">The sequence shown here is derived from an EMBL/GenBank/DDBJ whole genome shotgun (WGS) entry which is preliminary data.</text>
</comment>
<name>A0A6I4U0R5_9SPHN</name>
<evidence type="ECO:0000313" key="3">
    <source>
        <dbReference type="Proteomes" id="UP000429229"/>
    </source>
</evidence>
<organism evidence="2 3">
    <name type="scientific">Alteriqipengyuania halimionae</name>
    <dbReference type="NCBI Taxonomy" id="1926630"/>
    <lineage>
        <taxon>Bacteria</taxon>
        <taxon>Pseudomonadati</taxon>
        <taxon>Pseudomonadota</taxon>
        <taxon>Alphaproteobacteria</taxon>
        <taxon>Sphingomonadales</taxon>
        <taxon>Erythrobacteraceae</taxon>
        <taxon>Alteriqipengyuania</taxon>
    </lineage>
</organism>
<dbReference type="Proteomes" id="UP000429229">
    <property type="component" value="Unassembled WGS sequence"/>
</dbReference>
<evidence type="ECO:0000313" key="2">
    <source>
        <dbReference type="EMBL" id="MXP09619.1"/>
    </source>
</evidence>
<gene>
    <name evidence="2" type="ORF">GRI68_05460</name>
</gene>
<proteinExistence type="predicted"/>
<dbReference type="OrthoDB" id="9788689at2"/>
<evidence type="ECO:0000256" key="1">
    <source>
        <dbReference type="SAM" id="MobiDB-lite"/>
    </source>
</evidence>
<accession>A0A6I4U0R5</accession>